<dbReference type="AlphaFoldDB" id="A0A7I8VBS5"/>
<dbReference type="OrthoDB" id="5585231at2759"/>
<dbReference type="PROSITE" id="PS50003">
    <property type="entry name" value="PH_DOMAIN"/>
    <property type="match status" value="1"/>
</dbReference>
<protein>
    <submittedName>
        <fullName evidence="3">DgyrCDS2002</fullName>
    </submittedName>
</protein>
<proteinExistence type="predicted"/>
<feature type="region of interest" description="Disordered" evidence="1">
    <location>
        <begin position="374"/>
        <end position="399"/>
    </location>
</feature>
<evidence type="ECO:0000259" key="2">
    <source>
        <dbReference type="PROSITE" id="PS50003"/>
    </source>
</evidence>
<sequence length="415" mass="47144">MKWLKNFERVQEIQQQIIWQPVSELDPRAFIPEFLKATLHRQPCERLLASPKRQLLHEGPLTLLEISKTVEMYMFLFDDILLLTRVKKAPRKHYKNSLPESHLLCAKPHTDGAIFVVHKQPIALDRFTLHDVHPPDTPGLWEFWECGVHTVSSYDDLDLASQVAAEDDCVRQPNLFFGCLSTANVLKNAFVIVHISRFQQIIGVYTLQAPNEAAKAIWMTHLKESQENYKEALRKRRPDATADLSDSSDDEGGLAHKSTIPEEPRESEKEETEEKKELKEKPLVPIPEPEKSIDEKRNAESCHSAIEISHGNFSPAVIAGLDSVRTTDSIMSLPSHLSQDKVLKNTFEIPLSKQIASRTMSAQQLQGNRLAVNRTKSVTGAKSPPLSPRRRRERKTGPGTLQALHERCKSMDTFY</sequence>
<dbReference type="InterPro" id="IPR001849">
    <property type="entry name" value="PH_domain"/>
</dbReference>
<accession>A0A7I8VBS5</accession>
<dbReference type="Proteomes" id="UP000549394">
    <property type="component" value="Unassembled WGS sequence"/>
</dbReference>
<dbReference type="Gene3D" id="2.30.29.30">
    <property type="entry name" value="Pleckstrin-homology domain (PH domain)/Phosphotyrosine-binding domain (PTB)"/>
    <property type="match status" value="1"/>
</dbReference>
<dbReference type="EMBL" id="CAJFCJ010000003">
    <property type="protein sequence ID" value="CAD5112790.1"/>
    <property type="molecule type" value="Genomic_DNA"/>
</dbReference>
<feature type="compositionally biased region" description="Basic and acidic residues" evidence="1">
    <location>
        <begin position="259"/>
        <end position="299"/>
    </location>
</feature>
<dbReference type="SMART" id="SM00233">
    <property type="entry name" value="PH"/>
    <property type="match status" value="1"/>
</dbReference>
<reference evidence="3 4" key="1">
    <citation type="submission" date="2020-08" db="EMBL/GenBank/DDBJ databases">
        <authorList>
            <person name="Hejnol A."/>
        </authorList>
    </citation>
    <scope>NUCLEOTIDE SEQUENCE [LARGE SCALE GENOMIC DNA]</scope>
</reference>
<dbReference type="InterPro" id="IPR040181">
    <property type="entry name" value="PKHG5/7"/>
</dbReference>
<name>A0A7I8VBS5_9ANNE</name>
<dbReference type="PANTHER" id="PTHR13217:SF6">
    <property type="entry name" value="PLECKSTRIN HOMOLOGY DOMAIN-CONTAINING FAMILY G MEMBER 7"/>
    <property type="match status" value="1"/>
</dbReference>
<feature type="region of interest" description="Disordered" evidence="1">
    <location>
        <begin position="229"/>
        <end position="299"/>
    </location>
</feature>
<organism evidence="3 4">
    <name type="scientific">Dimorphilus gyrociliatus</name>
    <dbReference type="NCBI Taxonomy" id="2664684"/>
    <lineage>
        <taxon>Eukaryota</taxon>
        <taxon>Metazoa</taxon>
        <taxon>Spiralia</taxon>
        <taxon>Lophotrochozoa</taxon>
        <taxon>Annelida</taxon>
        <taxon>Polychaeta</taxon>
        <taxon>Polychaeta incertae sedis</taxon>
        <taxon>Dinophilidae</taxon>
        <taxon>Dimorphilus</taxon>
    </lineage>
</organism>
<feature type="domain" description="PH" evidence="2">
    <location>
        <begin position="54"/>
        <end position="227"/>
    </location>
</feature>
<dbReference type="InterPro" id="IPR011993">
    <property type="entry name" value="PH-like_dom_sf"/>
</dbReference>
<keyword evidence="4" id="KW-1185">Reference proteome</keyword>
<evidence type="ECO:0000313" key="4">
    <source>
        <dbReference type="Proteomes" id="UP000549394"/>
    </source>
</evidence>
<dbReference type="GO" id="GO:0007266">
    <property type="term" value="P:Rho protein signal transduction"/>
    <property type="evidence" value="ECO:0007669"/>
    <property type="project" value="TreeGrafter"/>
</dbReference>
<evidence type="ECO:0000256" key="1">
    <source>
        <dbReference type="SAM" id="MobiDB-lite"/>
    </source>
</evidence>
<gene>
    <name evidence="3" type="ORF">DGYR_LOCUS1870</name>
</gene>
<dbReference type="SUPFAM" id="SSF50729">
    <property type="entry name" value="PH domain-like"/>
    <property type="match status" value="1"/>
</dbReference>
<evidence type="ECO:0000313" key="3">
    <source>
        <dbReference type="EMBL" id="CAD5112790.1"/>
    </source>
</evidence>
<dbReference type="PANTHER" id="PTHR13217">
    <property type="entry name" value="PLECKSTRIN HOMOLOGY DOMAIN-CONTAINING FAMILY G MEMBER 7"/>
    <property type="match status" value="1"/>
</dbReference>
<comment type="caution">
    <text evidence="3">The sequence shown here is derived from an EMBL/GenBank/DDBJ whole genome shotgun (WGS) entry which is preliminary data.</text>
</comment>